<comment type="caution">
    <text evidence="1">The sequence shown here is derived from an EMBL/GenBank/DDBJ whole genome shotgun (WGS) entry which is preliminary data.</text>
</comment>
<dbReference type="EMBL" id="JATAAI010000009">
    <property type="protein sequence ID" value="KAK1743282.1"/>
    <property type="molecule type" value="Genomic_DNA"/>
</dbReference>
<evidence type="ECO:0000313" key="1">
    <source>
        <dbReference type="EMBL" id="KAK1743282.1"/>
    </source>
</evidence>
<organism evidence="1 2">
    <name type="scientific">Skeletonema marinoi</name>
    <dbReference type="NCBI Taxonomy" id="267567"/>
    <lineage>
        <taxon>Eukaryota</taxon>
        <taxon>Sar</taxon>
        <taxon>Stramenopiles</taxon>
        <taxon>Ochrophyta</taxon>
        <taxon>Bacillariophyta</taxon>
        <taxon>Coscinodiscophyceae</taxon>
        <taxon>Thalassiosirophycidae</taxon>
        <taxon>Thalassiosirales</taxon>
        <taxon>Skeletonemataceae</taxon>
        <taxon>Skeletonema</taxon>
        <taxon>Skeletonema marinoi-dohrnii complex</taxon>
    </lineage>
</organism>
<reference evidence="1" key="1">
    <citation type="submission" date="2023-06" db="EMBL/GenBank/DDBJ databases">
        <title>Survivors Of The Sea: Transcriptome response of Skeletonema marinoi to long-term dormancy.</title>
        <authorList>
            <person name="Pinder M.I.M."/>
            <person name="Kourtchenko O."/>
            <person name="Robertson E.K."/>
            <person name="Larsson T."/>
            <person name="Maumus F."/>
            <person name="Osuna-Cruz C.M."/>
            <person name="Vancaester E."/>
            <person name="Stenow R."/>
            <person name="Vandepoele K."/>
            <person name="Ploug H."/>
            <person name="Bruchert V."/>
            <person name="Godhe A."/>
            <person name="Topel M."/>
        </authorList>
    </citation>
    <scope>NUCLEOTIDE SEQUENCE</scope>
    <source>
        <strain evidence="1">R05AC</strain>
    </source>
</reference>
<evidence type="ECO:0000313" key="2">
    <source>
        <dbReference type="Proteomes" id="UP001224775"/>
    </source>
</evidence>
<proteinExistence type="predicted"/>
<name>A0AAD8YBV2_9STRA</name>
<dbReference type="AlphaFoldDB" id="A0AAD8YBV2"/>
<keyword evidence="2" id="KW-1185">Reference proteome</keyword>
<gene>
    <name evidence="1" type="ORF">QTG54_005903</name>
</gene>
<sequence length="312" mass="35055">MEPSFFSMEHETSTRKLTTEEHAMWPRSNFEDTSPIFLKSPLTLSNLLTQTSVSQSRTTSKEEGAFNRSLPRVEHGRTIPDIASSTSGRQYSLEKVFEVDGRQGIATNGTHYFVSSSTALFMYDLEGNLLHRNDNPFDALPLPAKIILETSAILKGNFTRELSGLMQDVVKIFKLPYYSRSVAWNADSGQVECSAIAIDVDNELVWMSDWVNSNYVYKATPEWTQGLAFYKGDLFITADDGDADRKEPDNLWFVPKETLLNNATYIGLEKAFDVPPFLDHGEIEDDSACKQGNAYCTWNAPGLLSRIYKGDP</sequence>
<dbReference type="Proteomes" id="UP001224775">
    <property type="component" value="Unassembled WGS sequence"/>
</dbReference>
<accession>A0AAD8YBV2</accession>
<protein>
    <submittedName>
        <fullName evidence="1">Uncharacterized protein</fullName>
    </submittedName>
</protein>